<dbReference type="AlphaFoldDB" id="A0A9W8JNB9"/>
<comment type="caution">
    <text evidence="6">The sequence shown here is derived from an EMBL/GenBank/DDBJ whole genome shotgun (WGS) entry which is preliminary data.</text>
</comment>
<name>A0A9W8JNB9_9AGAR</name>
<dbReference type="PROSITE" id="PS50865">
    <property type="entry name" value="ZF_MYND_2"/>
    <property type="match status" value="1"/>
</dbReference>
<feature type="domain" description="MYND-type" evidence="5">
    <location>
        <begin position="14"/>
        <end position="52"/>
    </location>
</feature>
<evidence type="ECO:0000313" key="7">
    <source>
        <dbReference type="Proteomes" id="UP001148786"/>
    </source>
</evidence>
<evidence type="ECO:0000256" key="3">
    <source>
        <dbReference type="ARBA" id="ARBA00022833"/>
    </source>
</evidence>
<dbReference type="SUPFAM" id="SSF144232">
    <property type="entry name" value="HIT/MYND zinc finger-like"/>
    <property type="match status" value="1"/>
</dbReference>
<organism evidence="6 7">
    <name type="scientific">Agrocybe chaxingu</name>
    <dbReference type="NCBI Taxonomy" id="84603"/>
    <lineage>
        <taxon>Eukaryota</taxon>
        <taxon>Fungi</taxon>
        <taxon>Dikarya</taxon>
        <taxon>Basidiomycota</taxon>
        <taxon>Agaricomycotina</taxon>
        <taxon>Agaricomycetes</taxon>
        <taxon>Agaricomycetidae</taxon>
        <taxon>Agaricales</taxon>
        <taxon>Agaricineae</taxon>
        <taxon>Strophariaceae</taxon>
        <taxon>Agrocybe</taxon>
    </lineage>
</organism>
<accession>A0A9W8JNB9</accession>
<keyword evidence="7" id="KW-1185">Reference proteome</keyword>
<evidence type="ECO:0000256" key="4">
    <source>
        <dbReference type="PROSITE-ProRule" id="PRU00134"/>
    </source>
</evidence>
<dbReference type="InterPro" id="IPR002893">
    <property type="entry name" value="Znf_MYND"/>
</dbReference>
<keyword evidence="1" id="KW-0479">Metal-binding</keyword>
<keyword evidence="3" id="KW-0862">Zinc</keyword>
<reference evidence="6" key="1">
    <citation type="submission" date="2022-07" db="EMBL/GenBank/DDBJ databases">
        <title>Genome Sequence of Agrocybe chaxingu.</title>
        <authorList>
            <person name="Buettner E."/>
        </authorList>
    </citation>
    <scope>NUCLEOTIDE SEQUENCE</scope>
    <source>
        <strain evidence="6">MP-N11</strain>
    </source>
</reference>
<evidence type="ECO:0000313" key="6">
    <source>
        <dbReference type="EMBL" id="KAJ3494898.1"/>
    </source>
</evidence>
<dbReference type="Pfam" id="PF01753">
    <property type="entry name" value="zf-MYND"/>
    <property type="match status" value="1"/>
</dbReference>
<evidence type="ECO:0000256" key="2">
    <source>
        <dbReference type="ARBA" id="ARBA00022771"/>
    </source>
</evidence>
<proteinExistence type="predicted"/>
<dbReference type="EMBL" id="JANKHO010002081">
    <property type="protein sequence ID" value="KAJ3494898.1"/>
    <property type="molecule type" value="Genomic_DNA"/>
</dbReference>
<dbReference type="Proteomes" id="UP001148786">
    <property type="component" value="Unassembled WGS sequence"/>
</dbReference>
<dbReference type="OrthoDB" id="3007465at2759"/>
<dbReference type="GO" id="GO:0008270">
    <property type="term" value="F:zinc ion binding"/>
    <property type="evidence" value="ECO:0007669"/>
    <property type="project" value="UniProtKB-KW"/>
</dbReference>
<dbReference type="Gene3D" id="6.10.140.2220">
    <property type="match status" value="1"/>
</dbReference>
<protein>
    <recommendedName>
        <fullName evidence="5">MYND-type domain-containing protein</fullName>
    </recommendedName>
</protein>
<gene>
    <name evidence="6" type="ORF">NLJ89_g10717</name>
</gene>
<sequence length="229" mass="25552">MAPKKHPHPTQCNELTCMQVLTKKYECKGCHHAFYCSRKCEKKDWARHKPLCSAIEERYYQLEGATSLVVPNGLTVPQCHEQLTQWIHTHRSDLCVAIIHALELPRDLSRSGTHILRMRIAPSPINRANMHSHFHLIHAEVTGISAASGLGEIWAATLHHFLALRSDILAAGGAASAAICLECEPFGLQLIPFGSLESLDSVRVYCQWLHVLKVKLNGHVGYLSPTDLD</sequence>
<evidence type="ECO:0000256" key="1">
    <source>
        <dbReference type="ARBA" id="ARBA00022723"/>
    </source>
</evidence>
<evidence type="ECO:0000259" key="5">
    <source>
        <dbReference type="PROSITE" id="PS50865"/>
    </source>
</evidence>
<keyword evidence="2 4" id="KW-0863">Zinc-finger</keyword>